<dbReference type="InterPro" id="IPR029044">
    <property type="entry name" value="Nucleotide-diphossugar_trans"/>
</dbReference>
<proteinExistence type="predicted"/>
<dbReference type="Pfam" id="PF03314">
    <property type="entry name" value="DUF273"/>
    <property type="match status" value="1"/>
</dbReference>
<protein>
    <submittedName>
        <fullName evidence="2">Uncharacterized protein</fullName>
    </submittedName>
</protein>
<dbReference type="SUPFAM" id="SSF53448">
    <property type="entry name" value="Nucleotide-diphospho-sugar transferases"/>
    <property type="match status" value="1"/>
</dbReference>
<accession>A0A914UR29</accession>
<dbReference type="Proteomes" id="UP000887566">
    <property type="component" value="Unplaced"/>
</dbReference>
<dbReference type="AlphaFoldDB" id="A0A914UR29"/>
<evidence type="ECO:0000313" key="1">
    <source>
        <dbReference type="Proteomes" id="UP000887566"/>
    </source>
</evidence>
<dbReference type="Gene3D" id="3.90.550.10">
    <property type="entry name" value="Spore Coat Polysaccharide Biosynthesis Protein SpsA, Chain A"/>
    <property type="match status" value="1"/>
</dbReference>
<organism evidence="1 2">
    <name type="scientific">Plectus sambesii</name>
    <dbReference type="NCBI Taxonomy" id="2011161"/>
    <lineage>
        <taxon>Eukaryota</taxon>
        <taxon>Metazoa</taxon>
        <taxon>Ecdysozoa</taxon>
        <taxon>Nematoda</taxon>
        <taxon>Chromadorea</taxon>
        <taxon>Plectida</taxon>
        <taxon>Plectina</taxon>
        <taxon>Plectoidea</taxon>
        <taxon>Plectidae</taxon>
        <taxon>Plectus</taxon>
    </lineage>
</organism>
<dbReference type="InterPro" id="IPR004988">
    <property type="entry name" value="DUF273"/>
</dbReference>
<dbReference type="PANTHER" id="PTHR31562">
    <property type="entry name" value="PROTEIN CBG18972"/>
    <property type="match status" value="1"/>
</dbReference>
<dbReference type="WBParaSite" id="PSAMB.scaffold1193size34644.g11539.t1">
    <property type="protein sequence ID" value="PSAMB.scaffold1193size34644.g11539.t1"/>
    <property type="gene ID" value="PSAMB.scaffold1193size34644.g11539"/>
</dbReference>
<sequence>MEPCLPLFGKVTFIVVANVQSYLEKYRVAQASLRCYLKSTNYKLLVIQVETDERVKAECSHHKNIFFIKHCAVAAYLRDTDWMLVLDADTLVVNPNHCIEEWIDPRVDVIFYERFFNWEIMSGNYLVKNTKFGYDFLKRWANWESKLHTDSWNGADNGVLQQLVLETVLPRAINEAAACEKIWHEATEYDNYMAYVMCVKMALGATRIWPGKLRIYRRAHGFARDGFLTDNCWCDLDFMFHGHKQNTIGQEGWQSAFYKEFNESQCGAGLTGWNWRKEKIVQQNDIQRMLKEIDISSGKNFPGKGRVIPWLTYTDVGNCWPHCEPRL</sequence>
<keyword evidence="1" id="KW-1185">Reference proteome</keyword>
<name>A0A914UR29_9BILA</name>
<evidence type="ECO:0000313" key="2">
    <source>
        <dbReference type="WBParaSite" id="PSAMB.scaffold1193size34644.g11539.t1"/>
    </source>
</evidence>
<reference evidence="2" key="1">
    <citation type="submission" date="2022-11" db="UniProtKB">
        <authorList>
            <consortium name="WormBaseParasite"/>
        </authorList>
    </citation>
    <scope>IDENTIFICATION</scope>
</reference>
<dbReference type="PANTHER" id="PTHR31562:SF8">
    <property type="entry name" value="ALPHA-1,6-MANNOSYLTRANSFERASE"/>
    <property type="match status" value="1"/>
</dbReference>